<feature type="transmembrane region" description="Helical" evidence="8">
    <location>
        <begin position="259"/>
        <end position="283"/>
    </location>
</feature>
<feature type="transmembrane region" description="Helical" evidence="8">
    <location>
        <begin position="194"/>
        <end position="213"/>
    </location>
</feature>
<dbReference type="PRINTS" id="PR01437">
    <property type="entry name" value="NUOXDRDTASE4"/>
</dbReference>
<evidence type="ECO:0000256" key="6">
    <source>
        <dbReference type="ARBA" id="ARBA00023136"/>
    </source>
</evidence>
<dbReference type="InterPro" id="IPR003918">
    <property type="entry name" value="NADH_UbQ_OxRdtase"/>
</dbReference>
<keyword evidence="2" id="KW-1003">Cell membrane</keyword>
<evidence type="ECO:0000259" key="9">
    <source>
        <dbReference type="Pfam" id="PF00361"/>
    </source>
</evidence>
<keyword evidence="5 10" id="KW-0560">Oxidoreductase</keyword>
<dbReference type="Pfam" id="PF00361">
    <property type="entry name" value="Proton_antipo_M"/>
    <property type="match status" value="1"/>
</dbReference>
<evidence type="ECO:0000313" key="10">
    <source>
        <dbReference type="EMBL" id="MBB3186860.1"/>
    </source>
</evidence>
<evidence type="ECO:0000256" key="2">
    <source>
        <dbReference type="ARBA" id="ARBA00022475"/>
    </source>
</evidence>
<keyword evidence="11" id="KW-1185">Reference proteome</keyword>
<feature type="transmembrane region" description="Helical" evidence="8">
    <location>
        <begin position="28"/>
        <end position="46"/>
    </location>
</feature>
<dbReference type="PANTHER" id="PTHR42682">
    <property type="entry name" value="HYDROGENASE-4 COMPONENT F"/>
    <property type="match status" value="1"/>
</dbReference>
<dbReference type="Proteomes" id="UP000544222">
    <property type="component" value="Unassembled WGS sequence"/>
</dbReference>
<comment type="subcellular location">
    <subcellularLocation>
        <location evidence="1">Cell membrane</location>
        <topology evidence="1">Multi-pass membrane protein</topology>
    </subcellularLocation>
    <subcellularLocation>
        <location evidence="7">Membrane</location>
        <topology evidence="7">Multi-pass membrane protein</topology>
    </subcellularLocation>
</comment>
<comment type="caution">
    <text evidence="10">The sequence shown here is derived from an EMBL/GenBank/DDBJ whole genome shotgun (WGS) entry which is preliminary data.</text>
</comment>
<dbReference type="GO" id="GO:0016491">
    <property type="term" value="F:oxidoreductase activity"/>
    <property type="evidence" value="ECO:0007669"/>
    <property type="project" value="UniProtKB-KW"/>
</dbReference>
<keyword evidence="6 8" id="KW-0472">Membrane</keyword>
<feature type="transmembrane region" description="Helical" evidence="8">
    <location>
        <begin position="393"/>
        <end position="413"/>
    </location>
</feature>
<organism evidence="10 11">
    <name type="scientific">Microbacter margulisiae</name>
    <dbReference type="NCBI Taxonomy" id="1350067"/>
    <lineage>
        <taxon>Bacteria</taxon>
        <taxon>Pseudomonadati</taxon>
        <taxon>Bacteroidota</taxon>
        <taxon>Bacteroidia</taxon>
        <taxon>Bacteroidales</taxon>
        <taxon>Porphyromonadaceae</taxon>
        <taxon>Microbacter</taxon>
    </lineage>
</organism>
<sequence length="475" mass="52745">MTLFYLAGSILLAGALFLNRNALINKTLVIIFLLLQVCYTAFLVIYQNCSDAIYFKSDALAILMTGTLTIIAIPALLHRYDYVYKEQDSPANRGMYYGAMVIFIMALTAGYTASHIAVTWIFVEITTLSTSVLTFHRRNAGSIEATWKYIFVCSISLVFVFIGILLLSLAMNNEYQAGMQYSTLVQLAPSLDPFWLKLAFIFIFTGYTAKLGLVPMYTAGIDAKDKAPAPASALFSSVLMNLGFVGILRMYIITEHASIHAWVNAIILITALLSIFVATVYLLKVRNIKRMLAYSSIEHMGIVMVGIGTGGIGYYAAILQLILHSFVKSSLFLQVGHLYKTFKSKEIFSIGNYFKYNTPGAVFLLLAFIGIAAIPPSGLFISEFYLVLALIQAHQWFVLILILILLTIILWTLGKNVFKILFVPPLGFNPKNIEKGNGYETLSHYLLLGLTVYLGFCPPQGFVNLIQSVVHSITF</sequence>
<keyword evidence="3 7" id="KW-0812">Transmembrane</keyword>
<evidence type="ECO:0000256" key="3">
    <source>
        <dbReference type="ARBA" id="ARBA00022692"/>
    </source>
</evidence>
<dbReference type="EMBL" id="JACHYB010000001">
    <property type="protein sequence ID" value="MBB3186860.1"/>
    <property type="molecule type" value="Genomic_DNA"/>
</dbReference>
<feature type="transmembrane region" description="Helical" evidence="8">
    <location>
        <begin position="149"/>
        <end position="171"/>
    </location>
</feature>
<feature type="transmembrane region" description="Helical" evidence="8">
    <location>
        <begin position="295"/>
        <end position="315"/>
    </location>
</feature>
<dbReference type="GO" id="GO:0042773">
    <property type="term" value="P:ATP synthesis coupled electron transport"/>
    <property type="evidence" value="ECO:0007669"/>
    <property type="project" value="InterPro"/>
</dbReference>
<keyword evidence="4 8" id="KW-1133">Transmembrane helix</keyword>
<evidence type="ECO:0000313" key="11">
    <source>
        <dbReference type="Proteomes" id="UP000544222"/>
    </source>
</evidence>
<feature type="transmembrane region" description="Helical" evidence="8">
    <location>
        <begin position="233"/>
        <end position="253"/>
    </location>
</feature>
<name>A0A7W5H1M9_9PORP</name>
<proteinExistence type="predicted"/>
<evidence type="ECO:0000256" key="1">
    <source>
        <dbReference type="ARBA" id="ARBA00004651"/>
    </source>
</evidence>
<reference evidence="10 11" key="1">
    <citation type="submission" date="2020-08" db="EMBL/GenBank/DDBJ databases">
        <title>Genomic Encyclopedia of Type Strains, Phase IV (KMG-IV): sequencing the most valuable type-strain genomes for metagenomic binning, comparative biology and taxonomic classification.</title>
        <authorList>
            <person name="Goeker M."/>
        </authorList>
    </citation>
    <scope>NUCLEOTIDE SEQUENCE [LARGE SCALE GENOMIC DNA]</scope>
    <source>
        <strain evidence="10 11">DSM 27471</strain>
    </source>
</reference>
<feature type="domain" description="NADH:quinone oxidoreductase/Mrp antiporter transmembrane" evidence="9">
    <location>
        <begin position="113"/>
        <end position="404"/>
    </location>
</feature>
<evidence type="ECO:0000256" key="7">
    <source>
        <dbReference type="RuleBase" id="RU000320"/>
    </source>
</evidence>
<evidence type="ECO:0000256" key="8">
    <source>
        <dbReference type="SAM" id="Phobius"/>
    </source>
</evidence>
<feature type="transmembrane region" description="Helical" evidence="8">
    <location>
        <begin position="58"/>
        <end position="77"/>
    </location>
</feature>
<dbReference type="InterPro" id="IPR052175">
    <property type="entry name" value="ComplexI-like_HydComp"/>
</dbReference>
<dbReference type="RefSeq" id="WP_183412698.1">
    <property type="nucleotide sequence ID" value="NZ_JACHYB010000001.1"/>
</dbReference>
<gene>
    <name evidence="10" type="ORF">FHX64_001023</name>
</gene>
<feature type="transmembrane region" description="Helical" evidence="8">
    <location>
        <begin position="360"/>
        <end position="381"/>
    </location>
</feature>
<evidence type="ECO:0000256" key="5">
    <source>
        <dbReference type="ARBA" id="ARBA00023002"/>
    </source>
</evidence>
<accession>A0A7W5H1M9</accession>
<protein>
    <submittedName>
        <fullName evidence="10">Hydrogenase-4 component F</fullName>
        <ecNumber evidence="10">1.-.-.-</ecNumber>
    </submittedName>
</protein>
<dbReference type="GO" id="GO:0008137">
    <property type="term" value="F:NADH dehydrogenase (ubiquinone) activity"/>
    <property type="evidence" value="ECO:0007669"/>
    <property type="project" value="InterPro"/>
</dbReference>
<evidence type="ECO:0000256" key="4">
    <source>
        <dbReference type="ARBA" id="ARBA00022989"/>
    </source>
</evidence>
<feature type="transmembrane region" description="Helical" evidence="8">
    <location>
        <begin position="97"/>
        <end position="128"/>
    </location>
</feature>
<dbReference type="PANTHER" id="PTHR42682:SF5">
    <property type="entry name" value="HYDROGENASE-4 COMPONENT F"/>
    <property type="match status" value="1"/>
</dbReference>
<dbReference type="GO" id="GO:0005886">
    <property type="term" value="C:plasma membrane"/>
    <property type="evidence" value="ECO:0007669"/>
    <property type="project" value="UniProtKB-SubCell"/>
</dbReference>
<dbReference type="EC" id="1.-.-.-" evidence="10"/>
<dbReference type="AlphaFoldDB" id="A0A7W5H1M9"/>
<dbReference type="InterPro" id="IPR001750">
    <property type="entry name" value="ND/Mrp_TM"/>
</dbReference>